<evidence type="ECO:0008006" key="5">
    <source>
        <dbReference type="Google" id="ProtNLM"/>
    </source>
</evidence>
<organism evidence="3 4">
    <name type="scientific">Breznakia pachnodae</name>
    <dbReference type="NCBI Taxonomy" id="265178"/>
    <lineage>
        <taxon>Bacteria</taxon>
        <taxon>Bacillati</taxon>
        <taxon>Bacillota</taxon>
        <taxon>Erysipelotrichia</taxon>
        <taxon>Erysipelotrichales</taxon>
        <taxon>Erysipelotrichaceae</taxon>
        <taxon>Breznakia</taxon>
    </lineage>
</organism>
<accession>A0ABU0E6K0</accession>
<keyword evidence="2" id="KW-0472">Membrane</keyword>
<evidence type="ECO:0000313" key="4">
    <source>
        <dbReference type="Proteomes" id="UP001230220"/>
    </source>
</evidence>
<name>A0ABU0E6K0_9FIRM</name>
<evidence type="ECO:0000256" key="2">
    <source>
        <dbReference type="SAM" id="Phobius"/>
    </source>
</evidence>
<feature type="transmembrane region" description="Helical" evidence="2">
    <location>
        <begin position="98"/>
        <end position="121"/>
    </location>
</feature>
<dbReference type="EMBL" id="JAUSUR010000007">
    <property type="protein sequence ID" value="MDQ0362533.1"/>
    <property type="molecule type" value="Genomic_DNA"/>
</dbReference>
<sequence length="187" mass="21777">MKIKEIIAYSKEVLYYGKSKYYTVYMIIDIISLILKMYLGFVMAKIMIKGLIYLPMIEEDYNAFLNVFQTLLPLVFLLALVHMAYVKFIERKQIFMNFYLSIIASSPITIFMVILIINGLSVPRISNQYLNELMIVGTPWMVCLVIQTIMRITVRKKNLAFSSEGSRYDKMQEASEEKSKVEQDVSD</sequence>
<protein>
    <recommendedName>
        <fullName evidence="5">DUF805 domain-containing protein</fullName>
    </recommendedName>
</protein>
<feature type="transmembrane region" description="Helical" evidence="2">
    <location>
        <begin position="133"/>
        <end position="154"/>
    </location>
</feature>
<gene>
    <name evidence="3" type="ORF">J2S15_003287</name>
</gene>
<dbReference type="RefSeq" id="WP_307410239.1">
    <property type="nucleotide sequence ID" value="NZ_JAUSUR010000007.1"/>
</dbReference>
<keyword evidence="2" id="KW-0812">Transmembrane</keyword>
<reference evidence="3 4" key="1">
    <citation type="submission" date="2023-07" db="EMBL/GenBank/DDBJ databases">
        <title>Genomic Encyclopedia of Type Strains, Phase IV (KMG-IV): sequencing the most valuable type-strain genomes for metagenomic binning, comparative biology and taxonomic classification.</title>
        <authorList>
            <person name="Goeker M."/>
        </authorList>
    </citation>
    <scope>NUCLEOTIDE SEQUENCE [LARGE SCALE GENOMIC DNA]</scope>
    <source>
        <strain evidence="3 4">DSM 16784</strain>
    </source>
</reference>
<feature type="transmembrane region" description="Helical" evidence="2">
    <location>
        <begin position="63"/>
        <end position="86"/>
    </location>
</feature>
<feature type="transmembrane region" description="Helical" evidence="2">
    <location>
        <begin position="21"/>
        <end position="43"/>
    </location>
</feature>
<keyword evidence="4" id="KW-1185">Reference proteome</keyword>
<evidence type="ECO:0000313" key="3">
    <source>
        <dbReference type="EMBL" id="MDQ0362533.1"/>
    </source>
</evidence>
<comment type="caution">
    <text evidence="3">The sequence shown here is derived from an EMBL/GenBank/DDBJ whole genome shotgun (WGS) entry which is preliminary data.</text>
</comment>
<dbReference type="Proteomes" id="UP001230220">
    <property type="component" value="Unassembled WGS sequence"/>
</dbReference>
<evidence type="ECO:0000256" key="1">
    <source>
        <dbReference type="SAM" id="MobiDB-lite"/>
    </source>
</evidence>
<keyword evidence="2" id="KW-1133">Transmembrane helix</keyword>
<feature type="region of interest" description="Disordered" evidence="1">
    <location>
        <begin position="166"/>
        <end position="187"/>
    </location>
</feature>
<proteinExistence type="predicted"/>